<dbReference type="InterPro" id="IPR041788">
    <property type="entry name" value="FARP1/FARP2/FRMD7_FERM_C"/>
</dbReference>
<dbReference type="Gene3D" id="2.30.29.30">
    <property type="entry name" value="Pleckstrin-homology domain (PH domain)/Phosphotyrosine-binding domain (PTB)"/>
    <property type="match status" value="1"/>
</dbReference>
<feature type="region of interest" description="Disordered" evidence="1">
    <location>
        <begin position="545"/>
        <end position="568"/>
    </location>
</feature>
<sequence length="568" mass="64610">MSLYCHAAELGDFHEETDRKYLAQTRYLPNQDDLESKIVHFHQKHIGKRPAESDILLLDIARKLDMYGIRPHPASDGEGMQIQLAVAHMGVLVLRGNTKINTFNWAKIRKLSFKRKHFLIKLHANILDVLLDGNRFIQVLCKDTLEFTMASRDACKAFWKTCVEYHAFFRLSEEPKSKPKTLLCSKGSSFRYRKHYPSQYHERQCRSSPDLLSDVSKQVEDLRLAYGSGYYRSVNGVHASEPVLDSRRRSSAVEVTFAAELEHSKPEADPTSLHQSQSSSSFPFIYTDPVFTTDPDPDYFEERNPLSSFQTSCKFADNHTSTSSGLTSKVSPARQLTYTDVPYIPCTGQQVDIMPPQVFFYVDRPPQVPRQSPITAEERERPDSCLQPTAMKPAKRSPGNLRMQSFQQDFQELQEAMAQTTGWSNLNVDLEEEDPNLEDAFAYNIQEPTPKRSQSQSDMKTIRFPFGSEFRPLGPCPALSRKADLFTYMFAEQEFPTVLMDQGATEGYVASESSDSESEILKPDYYSLYDKGISSPMARIRLSSGSLQLDEEDEDVSFNTSSAEDRTL</sequence>
<dbReference type="CDD" id="cd14473">
    <property type="entry name" value="FERM_B-lobe"/>
    <property type="match status" value="1"/>
</dbReference>
<dbReference type="InterPro" id="IPR051835">
    <property type="entry name" value="RAC1-GEF"/>
</dbReference>
<dbReference type="SUPFAM" id="SSF50729">
    <property type="entry name" value="PH domain-like"/>
    <property type="match status" value="1"/>
</dbReference>
<dbReference type="InterPro" id="IPR014352">
    <property type="entry name" value="FERM/acyl-CoA-bd_prot_sf"/>
</dbReference>
<reference evidence="3 4" key="1">
    <citation type="submission" date="2022-11" db="EMBL/GenBank/DDBJ databases">
        <title>Whole genome sequence of Eschrichtius robustus ER-17-0199.</title>
        <authorList>
            <person name="Bruniche-Olsen A."/>
            <person name="Black A.N."/>
            <person name="Fields C.J."/>
            <person name="Walden K."/>
            <person name="Dewoody J.A."/>
        </authorList>
    </citation>
    <scope>NUCLEOTIDE SEQUENCE [LARGE SCALE GENOMIC DNA]</scope>
    <source>
        <strain evidence="3">ER-17-0199</strain>
        <tissue evidence="3">Blubber</tissue>
    </source>
</reference>
<gene>
    <name evidence="3" type="ORF">J1605_001742</name>
</gene>
<name>A0AB34I3A1_ESCRO</name>
<evidence type="ECO:0000256" key="1">
    <source>
        <dbReference type="SAM" id="MobiDB-lite"/>
    </source>
</evidence>
<dbReference type="Pfam" id="PF09380">
    <property type="entry name" value="FERM_C"/>
    <property type="match status" value="1"/>
</dbReference>
<dbReference type="InterPro" id="IPR018980">
    <property type="entry name" value="FERM_PH-like_C"/>
</dbReference>
<dbReference type="PROSITE" id="PS50057">
    <property type="entry name" value="FERM_3"/>
    <property type="match status" value="1"/>
</dbReference>
<dbReference type="PANTHER" id="PTHR45858">
    <property type="entry name" value="FERM DOMAIN CONTAINING PROTEIN"/>
    <property type="match status" value="1"/>
</dbReference>
<dbReference type="InterPro" id="IPR011993">
    <property type="entry name" value="PH-like_dom_sf"/>
</dbReference>
<dbReference type="InterPro" id="IPR019748">
    <property type="entry name" value="FERM_central"/>
</dbReference>
<dbReference type="EMBL" id="JAIQCJ010000250">
    <property type="protein sequence ID" value="KAJ8797435.1"/>
    <property type="molecule type" value="Genomic_DNA"/>
</dbReference>
<organism evidence="3 4">
    <name type="scientific">Eschrichtius robustus</name>
    <name type="common">California gray whale</name>
    <name type="synonym">Eschrichtius gibbosus</name>
    <dbReference type="NCBI Taxonomy" id="9764"/>
    <lineage>
        <taxon>Eukaryota</taxon>
        <taxon>Metazoa</taxon>
        <taxon>Chordata</taxon>
        <taxon>Craniata</taxon>
        <taxon>Vertebrata</taxon>
        <taxon>Euteleostomi</taxon>
        <taxon>Mammalia</taxon>
        <taxon>Eutheria</taxon>
        <taxon>Laurasiatheria</taxon>
        <taxon>Artiodactyla</taxon>
        <taxon>Whippomorpha</taxon>
        <taxon>Cetacea</taxon>
        <taxon>Mysticeti</taxon>
        <taxon>Eschrichtiidae</taxon>
        <taxon>Eschrichtius</taxon>
    </lineage>
</organism>
<dbReference type="FunFam" id="2.30.29.30:FF:000002">
    <property type="entry name" value="Band 4.1-like protein 5 isoform 1"/>
    <property type="match status" value="1"/>
</dbReference>
<evidence type="ECO:0000313" key="4">
    <source>
        <dbReference type="Proteomes" id="UP001159641"/>
    </source>
</evidence>
<evidence type="ECO:0000259" key="2">
    <source>
        <dbReference type="PROSITE" id="PS50057"/>
    </source>
</evidence>
<dbReference type="SUPFAM" id="SSF47031">
    <property type="entry name" value="Second domain of FERM"/>
    <property type="match status" value="1"/>
</dbReference>
<dbReference type="Pfam" id="PF00373">
    <property type="entry name" value="FERM_M"/>
    <property type="match status" value="1"/>
</dbReference>
<feature type="domain" description="FERM" evidence="2">
    <location>
        <begin position="1"/>
        <end position="173"/>
    </location>
</feature>
<dbReference type="InterPro" id="IPR035963">
    <property type="entry name" value="FERM_2"/>
</dbReference>
<keyword evidence="4" id="KW-1185">Reference proteome</keyword>
<dbReference type="SMART" id="SM01196">
    <property type="entry name" value="FERM_C"/>
    <property type="match status" value="1"/>
</dbReference>
<proteinExistence type="predicted"/>
<accession>A0AB34I3A1</accession>
<protein>
    <recommendedName>
        <fullName evidence="2">FERM domain-containing protein</fullName>
    </recommendedName>
</protein>
<evidence type="ECO:0000313" key="3">
    <source>
        <dbReference type="EMBL" id="KAJ8797435.1"/>
    </source>
</evidence>
<comment type="caution">
    <text evidence="3">The sequence shown here is derived from an EMBL/GenBank/DDBJ whole genome shotgun (WGS) entry which is preliminary data.</text>
</comment>
<dbReference type="GO" id="GO:0005085">
    <property type="term" value="F:guanyl-nucleotide exchange factor activity"/>
    <property type="evidence" value="ECO:0007669"/>
    <property type="project" value="TreeGrafter"/>
</dbReference>
<dbReference type="InterPro" id="IPR000299">
    <property type="entry name" value="FERM_domain"/>
</dbReference>
<dbReference type="AlphaFoldDB" id="A0AB34I3A1"/>
<dbReference type="Gene3D" id="1.20.80.10">
    <property type="match status" value="1"/>
</dbReference>
<dbReference type="GO" id="GO:0010975">
    <property type="term" value="P:regulation of neuron projection development"/>
    <property type="evidence" value="ECO:0007669"/>
    <property type="project" value="TreeGrafter"/>
</dbReference>
<dbReference type="CDD" id="cd13193">
    <property type="entry name" value="FERM_C_FARP1-like"/>
    <property type="match status" value="1"/>
</dbReference>
<feature type="region of interest" description="Disordered" evidence="1">
    <location>
        <begin position="365"/>
        <end position="400"/>
    </location>
</feature>
<dbReference type="Proteomes" id="UP001159641">
    <property type="component" value="Unassembled WGS sequence"/>
</dbReference>
<dbReference type="PANTHER" id="PTHR45858:SF1">
    <property type="entry name" value="FERM DOMAIN-CONTAINING PROTEIN 7"/>
    <property type="match status" value="1"/>
</dbReference>